<evidence type="ECO:0000313" key="10">
    <source>
        <dbReference type="EMBL" id="SQD92467.1"/>
    </source>
</evidence>
<dbReference type="Proteomes" id="UP000249818">
    <property type="component" value="Chromosome BARAN1"/>
</dbReference>
<dbReference type="PROSITE" id="PS01278">
    <property type="entry name" value="MTTASE_RADICAL"/>
    <property type="match status" value="1"/>
</dbReference>
<gene>
    <name evidence="10" type="ORF">BARAN1_0442</name>
</gene>
<dbReference type="Pfam" id="PF00919">
    <property type="entry name" value="UPF0004"/>
    <property type="match status" value="1"/>
</dbReference>
<keyword evidence="5" id="KW-0479">Metal-binding</keyword>
<dbReference type="PROSITE" id="PS51449">
    <property type="entry name" value="MTTASE_N"/>
    <property type="match status" value="1"/>
</dbReference>
<proteinExistence type="predicted"/>
<protein>
    <submittedName>
        <fullName evidence="10">MiaB-like tRNA modifying enzyme</fullName>
    </submittedName>
</protein>
<keyword evidence="11" id="KW-1185">Reference proteome</keyword>
<evidence type="ECO:0000259" key="8">
    <source>
        <dbReference type="PROSITE" id="PS51449"/>
    </source>
</evidence>
<reference evidence="11" key="1">
    <citation type="submission" date="2018-05" db="EMBL/GenBank/DDBJ databases">
        <authorList>
            <person name="Hao L."/>
        </authorList>
    </citation>
    <scope>NUCLEOTIDE SEQUENCE [LARGE SCALE GENOMIC DNA]</scope>
</reference>
<dbReference type="InterPro" id="IPR006638">
    <property type="entry name" value="Elp3/MiaA/NifB-like_rSAM"/>
</dbReference>
<dbReference type="SUPFAM" id="SSF102114">
    <property type="entry name" value="Radical SAM enzymes"/>
    <property type="match status" value="1"/>
</dbReference>
<dbReference type="NCBIfam" id="TIGR00089">
    <property type="entry name" value="MiaB/RimO family radical SAM methylthiotransferase"/>
    <property type="match status" value="1"/>
</dbReference>
<dbReference type="SMART" id="SM00729">
    <property type="entry name" value="Elp3"/>
    <property type="match status" value="1"/>
</dbReference>
<evidence type="ECO:0000256" key="1">
    <source>
        <dbReference type="ARBA" id="ARBA00001966"/>
    </source>
</evidence>
<evidence type="ECO:0000259" key="9">
    <source>
        <dbReference type="PROSITE" id="PS51918"/>
    </source>
</evidence>
<dbReference type="GO" id="GO:0035598">
    <property type="term" value="F:tRNA (N(6)-L-threonylcarbamoyladenosine(37)-C(2))-methylthiotransferase activity"/>
    <property type="evidence" value="ECO:0007669"/>
    <property type="project" value="TreeGrafter"/>
</dbReference>
<evidence type="ECO:0000256" key="4">
    <source>
        <dbReference type="ARBA" id="ARBA00022691"/>
    </source>
</evidence>
<evidence type="ECO:0000256" key="5">
    <source>
        <dbReference type="ARBA" id="ARBA00022723"/>
    </source>
</evidence>
<keyword evidence="2" id="KW-0004">4Fe-4S</keyword>
<evidence type="ECO:0000256" key="3">
    <source>
        <dbReference type="ARBA" id="ARBA00022679"/>
    </source>
</evidence>
<keyword evidence="6" id="KW-0408">Iron</keyword>
<dbReference type="InterPro" id="IPR007197">
    <property type="entry name" value="rSAM"/>
</dbReference>
<keyword evidence="7" id="KW-0411">Iron-sulfur</keyword>
<dbReference type="SFLD" id="SFLDS00029">
    <property type="entry name" value="Radical_SAM"/>
    <property type="match status" value="1"/>
</dbReference>
<dbReference type="Pfam" id="PF04055">
    <property type="entry name" value="Radical_SAM"/>
    <property type="match status" value="1"/>
</dbReference>
<evidence type="ECO:0000256" key="6">
    <source>
        <dbReference type="ARBA" id="ARBA00023004"/>
    </source>
</evidence>
<sequence>MRAIVHTVGCRVNQYESHLLAEKLAEGEAPGEVHVVNTCTVTTLADRKSRQLIARLRRDHPAALIVAVGCGADGAGPGLTRAGADLLVGNRDKERIVDAIRRFLVGGPPGEGKWGDLDGERITGREARVRALLKVQDGCTVGCTFCRTWQVRGPLRSKTPKAARAEAESLARAGHPEIVVVGINLAQYGEDLPSRPTLTDLLTSLLAVPGVRYRLSSVNPDGVTDELIALFAGETRLCPYLHLPLQSGDDAVLERMRRPYTAAEYVARAEAFRRTVPQATLGADAMVGFPGEDEGAFAHTVEVLDSLSPLNVHIFRYSPRPGTAAARFAPQVPAAVAARRAARLASLADGWSRASQERFLGAEVEVAAEEVAGDAVRGRSENYLVVEVRGCAAPRGTIVPARLVARATGHLVGVRADRTQSS</sequence>
<evidence type="ECO:0000313" key="11">
    <source>
        <dbReference type="Proteomes" id="UP000249818"/>
    </source>
</evidence>
<dbReference type="InterPro" id="IPR023404">
    <property type="entry name" value="rSAM_horseshoe"/>
</dbReference>
<evidence type="ECO:0000256" key="2">
    <source>
        <dbReference type="ARBA" id="ARBA00022485"/>
    </source>
</evidence>
<feature type="domain" description="Radical SAM core" evidence="9">
    <location>
        <begin position="125"/>
        <end position="354"/>
    </location>
</feature>
<accession>A0A2X3K5B2</accession>
<keyword evidence="3" id="KW-0808">Transferase</keyword>
<dbReference type="OrthoDB" id="9805215at2"/>
<dbReference type="GO" id="GO:0051539">
    <property type="term" value="F:4 iron, 4 sulfur cluster binding"/>
    <property type="evidence" value="ECO:0007669"/>
    <property type="project" value="UniProtKB-KW"/>
</dbReference>
<dbReference type="InterPro" id="IPR058240">
    <property type="entry name" value="rSAM_sf"/>
</dbReference>
<organism evidence="10 11">
    <name type="scientific">Candidatus Bipolaricaulis anaerobius</name>
    <dbReference type="NCBI Taxonomy" id="2026885"/>
    <lineage>
        <taxon>Bacteria</taxon>
        <taxon>Candidatus Bipolaricaulota</taxon>
        <taxon>Candidatus Bipolaricaulia</taxon>
        <taxon>Candidatus Bipolaricaulales</taxon>
        <taxon>Candidatus Bipolaricaulaceae</taxon>
        <taxon>Candidatus Bipolaricaulis</taxon>
    </lineage>
</organism>
<dbReference type="CDD" id="cd01335">
    <property type="entry name" value="Radical_SAM"/>
    <property type="match status" value="1"/>
</dbReference>
<feature type="domain" description="MTTase N-terminal" evidence="8">
    <location>
        <begin position="1"/>
        <end position="105"/>
    </location>
</feature>
<dbReference type="KEGG" id="bana:BARAN1_0442"/>
<dbReference type="PROSITE" id="PS51918">
    <property type="entry name" value="RADICAL_SAM"/>
    <property type="match status" value="1"/>
</dbReference>
<comment type="cofactor">
    <cofactor evidence="1">
        <name>[4Fe-4S] cluster</name>
        <dbReference type="ChEBI" id="CHEBI:49883"/>
    </cofactor>
</comment>
<dbReference type="GO" id="GO:0046872">
    <property type="term" value="F:metal ion binding"/>
    <property type="evidence" value="ECO:0007669"/>
    <property type="project" value="UniProtKB-KW"/>
</dbReference>
<keyword evidence="4" id="KW-0949">S-adenosyl-L-methionine</keyword>
<dbReference type="InterPro" id="IPR038135">
    <property type="entry name" value="Methylthiotransferase_N_sf"/>
</dbReference>
<dbReference type="RefSeq" id="WP_157959386.1">
    <property type="nucleotide sequence ID" value="NZ_LS483254.1"/>
</dbReference>
<dbReference type="Gene3D" id="3.40.50.12160">
    <property type="entry name" value="Methylthiotransferase, N-terminal domain"/>
    <property type="match status" value="1"/>
</dbReference>
<dbReference type="InterPro" id="IPR005839">
    <property type="entry name" value="Methylthiotransferase"/>
</dbReference>
<dbReference type="InterPro" id="IPR020612">
    <property type="entry name" value="Methylthiotransferase_CS"/>
</dbReference>
<name>A0A2X3K5B2_9BACT</name>
<dbReference type="PANTHER" id="PTHR11918:SF45">
    <property type="entry name" value="THREONYLCARBAMOYLADENOSINE TRNA METHYLTHIOTRANSFERASE"/>
    <property type="match status" value="1"/>
</dbReference>
<dbReference type="EMBL" id="LS483254">
    <property type="protein sequence ID" value="SQD92467.1"/>
    <property type="molecule type" value="Genomic_DNA"/>
</dbReference>
<evidence type="ECO:0000256" key="7">
    <source>
        <dbReference type="ARBA" id="ARBA00023014"/>
    </source>
</evidence>
<dbReference type="SFLD" id="SFLDG01082">
    <property type="entry name" value="B12-binding_domain_containing"/>
    <property type="match status" value="1"/>
</dbReference>
<dbReference type="PANTHER" id="PTHR11918">
    <property type="entry name" value="RADICAL SAM PROTEINS"/>
    <property type="match status" value="1"/>
</dbReference>
<dbReference type="AlphaFoldDB" id="A0A2X3K5B2"/>
<dbReference type="InterPro" id="IPR013848">
    <property type="entry name" value="Methylthiotransferase_N"/>
</dbReference>
<dbReference type="Gene3D" id="3.80.30.20">
    <property type="entry name" value="tm_1862 like domain"/>
    <property type="match status" value="1"/>
</dbReference>